<keyword evidence="2" id="KW-1185">Reference proteome</keyword>
<accession>A0ACC0ZHK5</accession>
<evidence type="ECO:0000313" key="2">
    <source>
        <dbReference type="Proteomes" id="UP001163603"/>
    </source>
</evidence>
<gene>
    <name evidence="1" type="ORF">Pint_01174</name>
</gene>
<dbReference type="Proteomes" id="UP001163603">
    <property type="component" value="Chromosome 1"/>
</dbReference>
<comment type="caution">
    <text evidence="1">The sequence shown here is derived from an EMBL/GenBank/DDBJ whole genome shotgun (WGS) entry which is preliminary data.</text>
</comment>
<reference evidence="2" key="1">
    <citation type="journal article" date="2023" name="G3 (Bethesda)">
        <title>Genome assembly and association tests identify interacting loci associated with vigor, precocity, and sex in interspecific pistachio rootstocks.</title>
        <authorList>
            <person name="Palmer W."/>
            <person name="Jacygrad E."/>
            <person name="Sagayaradj S."/>
            <person name="Cavanaugh K."/>
            <person name="Han R."/>
            <person name="Bertier L."/>
            <person name="Beede B."/>
            <person name="Kafkas S."/>
            <person name="Golino D."/>
            <person name="Preece J."/>
            <person name="Michelmore R."/>
        </authorList>
    </citation>
    <scope>NUCLEOTIDE SEQUENCE [LARGE SCALE GENOMIC DNA]</scope>
</reference>
<organism evidence="1 2">
    <name type="scientific">Pistacia integerrima</name>
    <dbReference type="NCBI Taxonomy" id="434235"/>
    <lineage>
        <taxon>Eukaryota</taxon>
        <taxon>Viridiplantae</taxon>
        <taxon>Streptophyta</taxon>
        <taxon>Embryophyta</taxon>
        <taxon>Tracheophyta</taxon>
        <taxon>Spermatophyta</taxon>
        <taxon>Magnoliopsida</taxon>
        <taxon>eudicotyledons</taxon>
        <taxon>Gunneridae</taxon>
        <taxon>Pentapetalae</taxon>
        <taxon>rosids</taxon>
        <taxon>malvids</taxon>
        <taxon>Sapindales</taxon>
        <taxon>Anacardiaceae</taxon>
        <taxon>Pistacia</taxon>
    </lineage>
</organism>
<name>A0ACC0ZHK5_9ROSI</name>
<proteinExistence type="predicted"/>
<evidence type="ECO:0000313" key="1">
    <source>
        <dbReference type="EMBL" id="KAJ0052261.1"/>
    </source>
</evidence>
<dbReference type="EMBL" id="CM047736">
    <property type="protein sequence ID" value="KAJ0052261.1"/>
    <property type="molecule type" value="Genomic_DNA"/>
</dbReference>
<protein>
    <submittedName>
        <fullName evidence="1">Uncharacterized protein</fullName>
    </submittedName>
</protein>
<sequence length="189" mass="20872">MWHLSFFFLFFFILTSPNYKTFTSTATSLDILDQTCRTCADRSIVFSYNVCLNSLQTIPVCHATNLQGLALIAMELALENATTSISTINKLLTSGTLDPFALACLEDCLKLYSSAVVTLIDATGAFLTGEYGIANVWLTAVMEAATTCEEGFSEREEMECPLKKENYNLFQLCDIALCIINLLSLHVNS</sequence>